<dbReference type="InterPro" id="IPR047057">
    <property type="entry name" value="MerR_fam"/>
</dbReference>
<evidence type="ECO:0000256" key="2">
    <source>
        <dbReference type="ARBA" id="ARBA00023125"/>
    </source>
</evidence>
<dbReference type="SMART" id="SM00422">
    <property type="entry name" value="HTH_MERR"/>
    <property type="match status" value="1"/>
</dbReference>
<dbReference type="PRINTS" id="PR00040">
    <property type="entry name" value="HTHMERR"/>
</dbReference>
<keyword evidence="2" id="KW-0238">DNA-binding</keyword>
<comment type="caution">
    <text evidence="5">The sequence shown here is derived from an EMBL/GenBank/DDBJ whole genome shotgun (WGS) entry which is preliminary data.</text>
</comment>
<dbReference type="RefSeq" id="WP_284369259.1">
    <property type="nucleotide sequence ID" value="NZ_BSNJ01000001.1"/>
</dbReference>
<accession>A0ABQ5UXP7</accession>
<evidence type="ECO:0000256" key="1">
    <source>
        <dbReference type="ARBA" id="ARBA00023015"/>
    </source>
</evidence>
<evidence type="ECO:0000259" key="4">
    <source>
        <dbReference type="PROSITE" id="PS50937"/>
    </source>
</evidence>
<dbReference type="SUPFAM" id="SSF46955">
    <property type="entry name" value="Putative DNA-binding domain"/>
    <property type="match status" value="1"/>
</dbReference>
<evidence type="ECO:0000256" key="3">
    <source>
        <dbReference type="ARBA" id="ARBA00023163"/>
    </source>
</evidence>
<dbReference type="Proteomes" id="UP001161390">
    <property type="component" value="Unassembled WGS sequence"/>
</dbReference>
<feature type="domain" description="HTH merR-type" evidence="4">
    <location>
        <begin position="3"/>
        <end position="72"/>
    </location>
</feature>
<keyword evidence="3" id="KW-0804">Transcription</keyword>
<sequence>MATLTIGKVAAATGVKVTTIRYYESIGLLAEPGRSDSGQRRYGSDAIDRLNFIRHARELGFDIPAIRDLVTLQDDPDRDCDSVDAIARDNLARVRSRLSRLKLLETELERMIASCAGGTVGACHILQVLGDHTHCAPNDHVGHGAKVGPIEL</sequence>
<proteinExistence type="predicted"/>
<reference evidence="5" key="2">
    <citation type="submission" date="2023-01" db="EMBL/GenBank/DDBJ databases">
        <title>Draft genome sequence of Algimonas porphyrae strain NBRC 108216.</title>
        <authorList>
            <person name="Sun Q."/>
            <person name="Mori K."/>
        </authorList>
    </citation>
    <scope>NUCLEOTIDE SEQUENCE</scope>
    <source>
        <strain evidence="5">NBRC 108216</strain>
    </source>
</reference>
<keyword evidence="1" id="KW-0805">Transcription regulation</keyword>
<evidence type="ECO:0000313" key="5">
    <source>
        <dbReference type="EMBL" id="GLQ19510.1"/>
    </source>
</evidence>
<dbReference type="InterPro" id="IPR000551">
    <property type="entry name" value="MerR-type_HTH_dom"/>
</dbReference>
<dbReference type="Pfam" id="PF13411">
    <property type="entry name" value="MerR_1"/>
    <property type="match status" value="1"/>
</dbReference>
<reference evidence="5" key="1">
    <citation type="journal article" date="2014" name="Int. J. Syst. Evol. Microbiol.">
        <title>Complete genome of a new Firmicutes species belonging to the dominant human colonic microbiota ('Ruminococcus bicirculans') reveals two chromosomes and a selective capacity to utilize plant glucans.</title>
        <authorList>
            <consortium name="NISC Comparative Sequencing Program"/>
            <person name="Wegmann U."/>
            <person name="Louis P."/>
            <person name="Goesmann A."/>
            <person name="Henrissat B."/>
            <person name="Duncan S.H."/>
            <person name="Flint H.J."/>
        </authorList>
    </citation>
    <scope>NUCLEOTIDE SEQUENCE</scope>
    <source>
        <strain evidence="5">NBRC 108216</strain>
    </source>
</reference>
<gene>
    <name evidence="5" type="ORF">GCM10007854_04650</name>
</gene>
<dbReference type="EMBL" id="BSNJ01000001">
    <property type="protein sequence ID" value="GLQ19510.1"/>
    <property type="molecule type" value="Genomic_DNA"/>
</dbReference>
<keyword evidence="6" id="KW-1185">Reference proteome</keyword>
<dbReference type="PROSITE" id="PS50937">
    <property type="entry name" value="HTH_MERR_2"/>
    <property type="match status" value="1"/>
</dbReference>
<protein>
    <submittedName>
        <fullName evidence="5">MerR family transcriptional regulator</fullName>
    </submittedName>
</protein>
<dbReference type="PANTHER" id="PTHR30204">
    <property type="entry name" value="REDOX-CYCLING DRUG-SENSING TRANSCRIPTIONAL ACTIVATOR SOXR"/>
    <property type="match status" value="1"/>
</dbReference>
<dbReference type="PROSITE" id="PS00552">
    <property type="entry name" value="HTH_MERR_1"/>
    <property type="match status" value="1"/>
</dbReference>
<evidence type="ECO:0000313" key="6">
    <source>
        <dbReference type="Proteomes" id="UP001161390"/>
    </source>
</evidence>
<dbReference type="InterPro" id="IPR009061">
    <property type="entry name" value="DNA-bd_dom_put_sf"/>
</dbReference>
<name>A0ABQ5UXP7_9PROT</name>
<dbReference type="CDD" id="cd04785">
    <property type="entry name" value="HTH_CadR-PbrR-like"/>
    <property type="match status" value="1"/>
</dbReference>
<dbReference type="PANTHER" id="PTHR30204:SF94">
    <property type="entry name" value="HEAVY METAL-DEPENDENT TRANSCRIPTIONAL REGULATOR HI_0293-RELATED"/>
    <property type="match status" value="1"/>
</dbReference>
<organism evidence="5 6">
    <name type="scientific">Algimonas porphyrae</name>
    <dbReference type="NCBI Taxonomy" id="1128113"/>
    <lineage>
        <taxon>Bacteria</taxon>
        <taxon>Pseudomonadati</taxon>
        <taxon>Pseudomonadota</taxon>
        <taxon>Alphaproteobacteria</taxon>
        <taxon>Maricaulales</taxon>
        <taxon>Robiginitomaculaceae</taxon>
        <taxon>Algimonas</taxon>
    </lineage>
</organism>
<dbReference type="Gene3D" id="1.10.1660.10">
    <property type="match status" value="1"/>
</dbReference>